<dbReference type="GO" id="GO:0005524">
    <property type="term" value="F:ATP binding"/>
    <property type="evidence" value="ECO:0007669"/>
    <property type="project" value="UniProtKB-KW"/>
</dbReference>
<feature type="binding site" evidence="17">
    <location>
        <begin position="96"/>
        <end position="97"/>
    </location>
    <ligand>
        <name>ATP</name>
        <dbReference type="ChEBI" id="CHEBI:30616"/>
    </ligand>
</feature>
<keyword evidence="10 19" id="KW-1133">Transmembrane helix</keyword>
<evidence type="ECO:0000256" key="6">
    <source>
        <dbReference type="ARBA" id="ARBA00022692"/>
    </source>
</evidence>
<dbReference type="PANTHER" id="PTHR34299:SF1">
    <property type="entry name" value="DIACYLGLYCEROL KINASE"/>
    <property type="match status" value="1"/>
</dbReference>
<dbReference type="InterPro" id="IPR036945">
    <property type="entry name" value="DAGK_sf"/>
</dbReference>
<comment type="caution">
    <text evidence="20">The sequence shown here is derived from an EMBL/GenBank/DDBJ whole genome shotgun (WGS) entry which is preliminary data.</text>
</comment>
<comment type="cofactor">
    <cofactor evidence="18">
        <name>Mg(2+)</name>
        <dbReference type="ChEBI" id="CHEBI:18420"/>
    </cofactor>
    <text evidence="18">Mn(2+), Zn(2+), Cd(2+) and Co(2+) support activity to lesser extents.</text>
</comment>
<organism evidence="20 21">
    <name type="scientific">Lentibacillus cibarius</name>
    <dbReference type="NCBI Taxonomy" id="2583219"/>
    <lineage>
        <taxon>Bacteria</taxon>
        <taxon>Bacillati</taxon>
        <taxon>Bacillota</taxon>
        <taxon>Bacilli</taxon>
        <taxon>Bacillales</taxon>
        <taxon>Bacillaceae</taxon>
        <taxon>Lentibacillus</taxon>
    </lineage>
</organism>
<dbReference type="GO" id="GO:0008654">
    <property type="term" value="P:phospholipid biosynthetic process"/>
    <property type="evidence" value="ECO:0007669"/>
    <property type="project" value="UniProtKB-KW"/>
</dbReference>
<feature type="active site" description="Proton acceptor" evidence="15">
    <location>
        <position position="71"/>
    </location>
</feature>
<feature type="binding site" evidence="16">
    <location>
        <position position="71"/>
    </location>
    <ligand>
        <name>substrate</name>
    </ligand>
</feature>
<evidence type="ECO:0000256" key="10">
    <source>
        <dbReference type="ARBA" id="ARBA00022989"/>
    </source>
</evidence>
<feature type="transmembrane region" description="Helical" evidence="19">
    <location>
        <begin position="98"/>
        <end position="123"/>
    </location>
</feature>
<keyword evidence="6 19" id="KW-0812">Transmembrane</keyword>
<dbReference type="GO" id="GO:0016301">
    <property type="term" value="F:kinase activity"/>
    <property type="evidence" value="ECO:0007669"/>
    <property type="project" value="UniProtKB-KW"/>
</dbReference>
<evidence type="ECO:0000256" key="2">
    <source>
        <dbReference type="ARBA" id="ARBA00005967"/>
    </source>
</evidence>
<dbReference type="InterPro" id="IPR000829">
    <property type="entry name" value="DAGK"/>
</dbReference>
<keyword evidence="14" id="KW-1208">Phospholipid metabolism</keyword>
<evidence type="ECO:0000256" key="1">
    <source>
        <dbReference type="ARBA" id="ARBA00004651"/>
    </source>
</evidence>
<evidence type="ECO:0000256" key="14">
    <source>
        <dbReference type="ARBA" id="ARBA00023264"/>
    </source>
</evidence>
<evidence type="ECO:0000256" key="19">
    <source>
        <dbReference type="SAM" id="Phobius"/>
    </source>
</evidence>
<feature type="binding site" evidence="17">
    <location>
        <position position="78"/>
    </location>
    <ligand>
        <name>ATP</name>
        <dbReference type="ChEBI" id="CHEBI:30616"/>
    </ligand>
</feature>
<keyword evidence="9 17" id="KW-0067">ATP-binding</keyword>
<evidence type="ECO:0000256" key="5">
    <source>
        <dbReference type="ARBA" id="ARBA00022679"/>
    </source>
</evidence>
<evidence type="ECO:0000313" key="21">
    <source>
        <dbReference type="Proteomes" id="UP000319280"/>
    </source>
</evidence>
<comment type="similarity">
    <text evidence="2">Belongs to the bacterial diacylglycerol kinase family.</text>
</comment>
<dbReference type="InterPro" id="IPR033717">
    <property type="entry name" value="UDPK"/>
</dbReference>
<protein>
    <submittedName>
        <fullName evidence="20">Diacylglycerol kinase family protein</fullName>
    </submittedName>
</protein>
<dbReference type="Pfam" id="PF01219">
    <property type="entry name" value="DAGK_prokar"/>
    <property type="match status" value="1"/>
</dbReference>
<keyword evidence="21" id="KW-1185">Reference proteome</keyword>
<feature type="binding site" evidence="17">
    <location>
        <position position="30"/>
    </location>
    <ligand>
        <name>ATP</name>
        <dbReference type="ChEBI" id="CHEBI:30616"/>
    </ligand>
</feature>
<evidence type="ECO:0000256" key="17">
    <source>
        <dbReference type="PIRSR" id="PIRSR600829-3"/>
    </source>
</evidence>
<sequence length="127" mass="13770">MSSALNDKPGKSVIGFSHAFNGLKEAIRTERNLKLHIAFAILVIAAGFTVRLKAAEWAVIMLAIGMVLTTELVNTVVEKMMDYLNPDTHHSVKIIKDIAAAAVLIAAVFAAAAGLFIFLPAFYMRLQ</sequence>
<evidence type="ECO:0000256" key="15">
    <source>
        <dbReference type="PIRSR" id="PIRSR600829-1"/>
    </source>
</evidence>
<dbReference type="EMBL" id="VJMZ01000001">
    <property type="protein sequence ID" value="TRM12737.1"/>
    <property type="molecule type" value="Genomic_DNA"/>
</dbReference>
<dbReference type="AlphaFoldDB" id="A0A549YLL1"/>
<keyword evidence="18" id="KW-0460">Magnesium</keyword>
<comment type="subcellular location">
    <subcellularLocation>
        <location evidence="1">Cell membrane</location>
        <topology evidence="1">Multi-pass membrane protein</topology>
    </subcellularLocation>
</comment>
<dbReference type="CDD" id="cd14265">
    <property type="entry name" value="UDPK_IM_like"/>
    <property type="match status" value="1"/>
</dbReference>
<accession>A0A549YLL1</accession>
<proteinExistence type="inferred from homology"/>
<dbReference type="Gene3D" id="1.10.287.3610">
    <property type="match status" value="1"/>
</dbReference>
<feature type="transmembrane region" description="Helical" evidence="19">
    <location>
        <begin position="33"/>
        <end position="51"/>
    </location>
</feature>
<keyword evidence="13" id="KW-0594">Phospholipid biosynthesis</keyword>
<evidence type="ECO:0000256" key="16">
    <source>
        <dbReference type="PIRSR" id="PIRSR600829-2"/>
    </source>
</evidence>
<keyword evidence="4" id="KW-0444">Lipid biosynthesis</keyword>
<evidence type="ECO:0000256" key="12">
    <source>
        <dbReference type="ARBA" id="ARBA00023136"/>
    </source>
</evidence>
<keyword evidence="11" id="KW-0443">Lipid metabolism</keyword>
<reference evidence="20 21" key="1">
    <citation type="submission" date="2019-07" db="EMBL/GenBank/DDBJ databases">
        <title>Genomic analysis of Lentibacillus sp. NKC851-2.</title>
        <authorList>
            <person name="Oh Y.J."/>
        </authorList>
    </citation>
    <scope>NUCLEOTIDE SEQUENCE [LARGE SCALE GENOMIC DNA]</scope>
    <source>
        <strain evidence="20 21">NKC851-2</strain>
    </source>
</reference>
<evidence type="ECO:0000256" key="9">
    <source>
        <dbReference type="ARBA" id="ARBA00022840"/>
    </source>
</evidence>
<name>A0A549YLL1_9BACI</name>
<dbReference type="GO" id="GO:0005886">
    <property type="term" value="C:plasma membrane"/>
    <property type="evidence" value="ECO:0007669"/>
    <property type="project" value="UniProtKB-SubCell"/>
</dbReference>
<evidence type="ECO:0000256" key="7">
    <source>
        <dbReference type="ARBA" id="ARBA00022741"/>
    </source>
</evidence>
<dbReference type="Proteomes" id="UP000319280">
    <property type="component" value="Unassembled WGS sequence"/>
</dbReference>
<keyword evidence="12 19" id="KW-0472">Membrane</keyword>
<evidence type="ECO:0000256" key="13">
    <source>
        <dbReference type="ARBA" id="ARBA00023209"/>
    </source>
</evidence>
<feature type="binding site" evidence="18">
    <location>
        <position position="78"/>
    </location>
    <ligand>
        <name>a divalent metal cation</name>
        <dbReference type="ChEBI" id="CHEBI:60240"/>
    </ligand>
</feature>
<evidence type="ECO:0000313" key="20">
    <source>
        <dbReference type="EMBL" id="TRM12737.1"/>
    </source>
</evidence>
<evidence type="ECO:0000256" key="8">
    <source>
        <dbReference type="ARBA" id="ARBA00022777"/>
    </source>
</evidence>
<keyword evidence="3" id="KW-1003">Cell membrane</keyword>
<dbReference type="PANTHER" id="PTHR34299">
    <property type="entry name" value="DIACYLGLYCEROL KINASE"/>
    <property type="match status" value="1"/>
</dbReference>
<keyword evidence="7 17" id="KW-0547">Nucleotide-binding</keyword>
<gene>
    <name evidence="20" type="ORF">FH966_14100</name>
</gene>
<evidence type="ECO:0000256" key="3">
    <source>
        <dbReference type="ARBA" id="ARBA00022475"/>
    </source>
</evidence>
<feature type="binding site" evidence="18">
    <location>
        <position position="30"/>
    </location>
    <ligand>
        <name>a divalent metal cation</name>
        <dbReference type="ChEBI" id="CHEBI:60240"/>
    </ligand>
</feature>
<keyword evidence="18" id="KW-0479">Metal-binding</keyword>
<evidence type="ECO:0000256" key="11">
    <source>
        <dbReference type="ARBA" id="ARBA00023098"/>
    </source>
</evidence>
<feature type="transmembrane region" description="Helical" evidence="19">
    <location>
        <begin position="57"/>
        <end position="77"/>
    </location>
</feature>
<keyword evidence="5" id="KW-0808">Transferase</keyword>
<evidence type="ECO:0000256" key="18">
    <source>
        <dbReference type="PIRSR" id="PIRSR600829-4"/>
    </source>
</evidence>
<dbReference type="GO" id="GO:0046872">
    <property type="term" value="F:metal ion binding"/>
    <property type="evidence" value="ECO:0007669"/>
    <property type="project" value="UniProtKB-KW"/>
</dbReference>
<keyword evidence="8 20" id="KW-0418">Kinase</keyword>
<evidence type="ECO:0000256" key="4">
    <source>
        <dbReference type="ARBA" id="ARBA00022516"/>
    </source>
</evidence>